<dbReference type="AlphaFoldDB" id="A0AAD8A597"/>
<comment type="caution">
    <text evidence="5">The sequence shown here is derived from an EMBL/GenBank/DDBJ whole genome shotgun (WGS) entry which is preliminary data.</text>
</comment>
<proteinExistence type="predicted"/>
<dbReference type="GO" id="GO:0005634">
    <property type="term" value="C:nucleus"/>
    <property type="evidence" value="ECO:0007669"/>
    <property type="project" value="TreeGrafter"/>
</dbReference>
<dbReference type="InterPro" id="IPR052097">
    <property type="entry name" value="SET-MYND_domain_protein"/>
</dbReference>
<keyword evidence="1" id="KW-0489">Methyltransferase</keyword>
<keyword evidence="6" id="KW-1185">Reference proteome</keyword>
<gene>
    <name evidence="5" type="ORF">L9F63_001504</name>
</gene>
<dbReference type="InterPro" id="IPR001214">
    <property type="entry name" value="SET_dom"/>
</dbReference>
<feature type="non-terminal residue" evidence="5">
    <location>
        <position position="251"/>
    </location>
</feature>
<keyword evidence="3" id="KW-0949">S-adenosyl-L-methionine</keyword>
<keyword evidence="2" id="KW-0808">Transferase</keyword>
<evidence type="ECO:0000256" key="3">
    <source>
        <dbReference type="ARBA" id="ARBA00022691"/>
    </source>
</evidence>
<name>A0AAD8A597_DIPPU</name>
<dbReference type="PROSITE" id="PS50280">
    <property type="entry name" value="SET"/>
    <property type="match status" value="1"/>
</dbReference>
<organism evidence="5 6">
    <name type="scientific">Diploptera punctata</name>
    <name type="common">Pacific beetle cockroach</name>
    <dbReference type="NCBI Taxonomy" id="6984"/>
    <lineage>
        <taxon>Eukaryota</taxon>
        <taxon>Metazoa</taxon>
        <taxon>Ecdysozoa</taxon>
        <taxon>Arthropoda</taxon>
        <taxon>Hexapoda</taxon>
        <taxon>Insecta</taxon>
        <taxon>Pterygota</taxon>
        <taxon>Neoptera</taxon>
        <taxon>Polyneoptera</taxon>
        <taxon>Dictyoptera</taxon>
        <taxon>Blattodea</taxon>
        <taxon>Blaberoidea</taxon>
        <taxon>Blaberidae</taxon>
        <taxon>Diplopterinae</taxon>
        <taxon>Diploptera</taxon>
    </lineage>
</organism>
<accession>A0AAD8A597</accession>
<evidence type="ECO:0000259" key="4">
    <source>
        <dbReference type="PROSITE" id="PS50280"/>
    </source>
</evidence>
<dbReference type="SUPFAM" id="SSF144232">
    <property type="entry name" value="HIT/MYND zinc finger-like"/>
    <property type="match status" value="1"/>
</dbReference>
<dbReference type="GO" id="GO:0032259">
    <property type="term" value="P:methylation"/>
    <property type="evidence" value="ECO:0007669"/>
    <property type="project" value="UniProtKB-KW"/>
</dbReference>
<dbReference type="GO" id="GO:0042826">
    <property type="term" value="F:histone deacetylase binding"/>
    <property type="evidence" value="ECO:0007669"/>
    <property type="project" value="TreeGrafter"/>
</dbReference>
<evidence type="ECO:0000256" key="1">
    <source>
        <dbReference type="ARBA" id="ARBA00022603"/>
    </source>
</evidence>
<dbReference type="GO" id="GO:0005737">
    <property type="term" value="C:cytoplasm"/>
    <property type="evidence" value="ECO:0007669"/>
    <property type="project" value="TreeGrafter"/>
</dbReference>
<evidence type="ECO:0000313" key="5">
    <source>
        <dbReference type="EMBL" id="KAJ9591992.1"/>
    </source>
</evidence>
<feature type="domain" description="SET" evidence="4">
    <location>
        <begin position="62"/>
        <end position="251"/>
    </location>
</feature>
<dbReference type="Pfam" id="PF00856">
    <property type="entry name" value="SET"/>
    <property type="match status" value="1"/>
</dbReference>
<sequence length="251" mass="28214">MDFEIPDECDLISKFIKSTPDGNVIDGDYNENPIVMYCSEECRSSSWDESHCIVCSILPTLQKLEIADKGFLALKIVIKACKTNGLKNILKLLAAEEKLEEIKKGFNDKGEYSSSDYSPIYWLVAHDEKTFFDTLFLSFLIAASVLHCLETMTDFFSDIDVNEYKYEVGGLLLKHILNLLFNGYRVDEMIPSTKNHLEAGPLGKKTVPTGIAVYAVLSLLNHSCDPNVCLTCHRGDTFVLRAIRPIAKDEQ</sequence>
<dbReference type="GO" id="GO:0008170">
    <property type="term" value="F:N-methyltransferase activity"/>
    <property type="evidence" value="ECO:0007669"/>
    <property type="project" value="UniProtKB-ARBA"/>
</dbReference>
<dbReference type="Gene3D" id="2.170.270.10">
    <property type="entry name" value="SET domain"/>
    <property type="match status" value="1"/>
</dbReference>
<evidence type="ECO:0000313" key="6">
    <source>
        <dbReference type="Proteomes" id="UP001233999"/>
    </source>
</evidence>
<dbReference type="PANTHER" id="PTHR46165">
    <property type="entry name" value="SET AND MYND DOMAIN-CONTAINING PROTEIN 4"/>
    <property type="match status" value="1"/>
</dbReference>
<dbReference type="GO" id="GO:0008757">
    <property type="term" value="F:S-adenosylmethionine-dependent methyltransferase activity"/>
    <property type="evidence" value="ECO:0007669"/>
    <property type="project" value="UniProtKB-ARBA"/>
</dbReference>
<protein>
    <recommendedName>
        <fullName evidence="4">SET domain-containing protein</fullName>
    </recommendedName>
</protein>
<dbReference type="SUPFAM" id="SSF82199">
    <property type="entry name" value="SET domain"/>
    <property type="match status" value="1"/>
</dbReference>
<dbReference type="Proteomes" id="UP001233999">
    <property type="component" value="Unassembled WGS sequence"/>
</dbReference>
<dbReference type="EMBL" id="JASPKZ010003851">
    <property type="protein sequence ID" value="KAJ9591992.1"/>
    <property type="molecule type" value="Genomic_DNA"/>
</dbReference>
<dbReference type="GO" id="GO:0008276">
    <property type="term" value="F:protein methyltransferase activity"/>
    <property type="evidence" value="ECO:0007669"/>
    <property type="project" value="UniProtKB-ARBA"/>
</dbReference>
<evidence type="ECO:0000256" key="2">
    <source>
        <dbReference type="ARBA" id="ARBA00022679"/>
    </source>
</evidence>
<reference evidence="5" key="2">
    <citation type="submission" date="2023-05" db="EMBL/GenBank/DDBJ databases">
        <authorList>
            <person name="Fouks B."/>
        </authorList>
    </citation>
    <scope>NUCLEOTIDE SEQUENCE</scope>
    <source>
        <strain evidence="5">Stay&amp;Tobe</strain>
        <tissue evidence="5">Testes</tissue>
    </source>
</reference>
<dbReference type="PANTHER" id="PTHR46165:SF2">
    <property type="entry name" value="SET AND MYND DOMAIN-CONTAINING PROTEIN 4"/>
    <property type="match status" value="1"/>
</dbReference>
<reference evidence="5" key="1">
    <citation type="journal article" date="2023" name="IScience">
        <title>Live-bearing cockroach genome reveals convergent evolutionary mechanisms linked to viviparity in insects and beyond.</title>
        <authorList>
            <person name="Fouks B."/>
            <person name="Harrison M.C."/>
            <person name="Mikhailova A.A."/>
            <person name="Marchal E."/>
            <person name="English S."/>
            <person name="Carruthers M."/>
            <person name="Jennings E.C."/>
            <person name="Chiamaka E.L."/>
            <person name="Frigard R.A."/>
            <person name="Pippel M."/>
            <person name="Attardo G.M."/>
            <person name="Benoit J.B."/>
            <person name="Bornberg-Bauer E."/>
            <person name="Tobe S.S."/>
        </authorList>
    </citation>
    <scope>NUCLEOTIDE SEQUENCE</scope>
    <source>
        <strain evidence="5">Stay&amp;Tobe</strain>
    </source>
</reference>
<dbReference type="InterPro" id="IPR046341">
    <property type="entry name" value="SET_dom_sf"/>
</dbReference>